<dbReference type="PANTHER" id="PTHR11012:SF56">
    <property type="entry name" value="CHK KINASE-LIKE DOMAIN-CONTAINING PROTEIN-RELATED"/>
    <property type="match status" value="1"/>
</dbReference>
<sequence>MEGKIPSWLNEDFLAAALQGGIDQQPKVSIVSFKVAPSTCLEGYSSDIHRVKVNYKLQNSTQEHSKSLVIKVPDVSGLIYNVVGPIIIEKELLCYNVLLPKIMKKVNFRFAPIAYKSTIDKVIVMEDLRTDYCIANKDKQLDFEHCKLVVATMAKYHASTVALYCENTDLIEFVGREGFFPEGGPLRGWVELGTRTMGEVLKKMEGCERYADFFLSRVDTVWDELVDCLKPKAGRMNVLNHGDLWTNNLFFKYNEEGKVAEVKFIDYQVSRYCLSATDLVYFVYSSAQHEVREHRQKELYGHYLEVLNGTLEQLECPERLTPEQFKEDMKTVTPWFIGVTVFAISLIFAAGTQYEPNLVGYTAEDFVAGKPNPIILKVLHGDVFNSRIPHMVRQYLAFIES</sequence>
<dbReference type="Pfam" id="PF02958">
    <property type="entry name" value="EcKL"/>
    <property type="match status" value="1"/>
</dbReference>
<feature type="domain" description="CHK kinase-like" evidence="1">
    <location>
        <begin position="123"/>
        <end position="313"/>
    </location>
</feature>
<organism evidence="2">
    <name type="scientific">Cuerna arida</name>
    <dbReference type="NCBI Taxonomy" id="1464854"/>
    <lineage>
        <taxon>Eukaryota</taxon>
        <taxon>Metazoa</taxon>
        <taxon>Ecdysozoa</taxon>
        <taxon>Arthropoda</taxon>
        <taxon>Hexapoda</taxon>
        <taxon>Insecta</taxon>
        <taxon>Pterygota</taxon>
        <taxon>Neoptera</taxon>
        <taxon>Paraneoptera</taxon>
        <taxon>Hemiptera</taxon>
        <taxon>Auchenorrhyncha</taxon>
        <taxon>Membracoidea</taxon>
        <taxon>Cicadellidae</taxon>
        <taxon>Cicadellinae</taxon>
        <taxon>Proconiini</taxon>
        <taxon>Cuerna</taxon>
    </lineage>
</organism>
<dbReference type="InterPro" id="IPR011009">
    <property type="entry name" value="Kinase-like_dom_sf"/>
</dbReference>
<name>A0A1B6EPC4_9HEMI</name>
<proteinExistence type="predicted"/>
<evidence type="ECO:0000259" key="1">
    <source>
        <dbReference type="SMART" id="SM00587"/>
    </source>
</evidence>
<dbReference type="Gene3D" id="3.90.1200.10">
    <property type="match status" value="1"/>
</dbReference>
<dbReference type="PANTHER" id="PTHR11012">
    <property type="entry name" value="PROTEIN KINASE-LIKE DOMAIN-CONTAINING"/>
    <property type="match status" value="1"/>
</dbReference>
<dbReference type="SUPFAM" id="SSF56112">
    <property type="entry name" value="Protein kinase-like (PK-like)"/>
    <property type="match status" value="1"/>
</dbReference>
<accession>A0A1B6EPC4</accession>
<dbReference type="SMART" id="SM00587">
    <property type="entry name" value="CHK"/>
    <property type="match status" value="1"/>
</dbReference>
<reference evidence="2" key="1">
    <citation type="submission" date="2015-11" db="EMBL/GenBank/DDBJ databases">
        <title>De novo transcriptome assembly of four potential Pierce s Disease insect vectors from Arizona vineyards.</title>
        <authorList>
            <person name="Tassone E.E."/>
        </authorList>
    </citation>
    <scope>NUCLEOTIDE SEQUENCE</scope>
</reference>
<gene>
    <name evidence="2" type="ORF">g.27550</name>
</gene>
<dbReference type="AlphaFoldDB" id="A0A1B6EPC4"/>
<dbReference type="InterPro" id="IPR015897">
    <property type="entry name" value="CHK_kinase-like"/>
</dbReference>
<dbReference type="EMBL" id="GECZ01029987">
    <property type="protein sequence ID" value="JAS39782.1"/>
    <property type="molecule type" value="Transcribed_RNA"/>
</dbReference>
<protein>
    <recommendedName>
        <fullName evidence="1">CHK kinase-like domain-containing protein</fullName>
    </recommendedName>
</protein>
<evidence type="ECO:0000313" key="2">
    <source>
        <dbReference type="EMBL" id="JAS39782.1"/>
    </source>
</evidence>
<dbReference type="InterPro" id="IPR004119">
    <property type="entry name" value="EcKL"/>
</dbReference>